<proteinExistence type="predicted"/>
<gene>
    <name evidence="2" type="ORF">MNAB215_4149</name>
</gene>
<dbReference type="AlphaFoldDB" id="A0A2U3PDV5"/>
<evidence type="ECO:0000256" key="1">
    <source>
        <dbReference type="SAM" id="MobiDB-lite"/>
    </source>
</evidence>
<feature type="region of interest" description="Disordered" evidence="1">
    <location>
        <begin position="1"/>
        <end position="26"/>
    </location>
</feature>
<evidence type="ECO:0000313" key="2">
    <source>
        <dbReference type="EMBL" id="SPM41932.1"/>
    </source>
</evidence>
<organism evidence="2 3">
    <name type="scientific">Mycobacterium numidiamassiliense</name>
    <dbReference type="NCBI Taxonomy" id="1841861"/>
    <lineage>
        <taxon>Bacteria</taxon>
        <taxon>Bacillati</taxon>
        <taxon>Actinomycetota</taxon>
        <taxon>Actinomycetes</taxon>
        <taxon>Mycobacteriales</taxon>
        <taxon>Mycobacteriaceae</taxon>
        <taxon>Mycobacterium</taxon>
    </lineage>
</organism>
<dbReference type="STRING" id="1841861.GCA_900157365_02469"/>
<accession>A0A2U3PDV5</accession>
<dbReference type="EMBL" id="FUEZ01000004">
    <property type="protein sequence ID" value="SPM41932.1"/>
    <property type="molecule type" value="Genomic_DNA"/>
</dbReference>
<evidence type="ECO:0000313" key="3">
    <source>
        <dbReference type="Proteomes" id="UP000240424"/>
    </source>
</evidence>
<name>A0A2U3PDV5_9MYCO</name>
<reference evidence="2 3" key="1">
    <citation type="submission" date="2017-01" db="EMBL/GenBank/DDBJ databases">
        <authorList>
            <consortium name="Urmite Genomes"/>
        </authorList>
    </citation>
    <scope>NUCLEOTIDE SEQUENCE [LARGE SCALE GENOMIC DNA]</scope>
    <source>
        <strain evidence="2 3">AB215</strain>
    </source>
</reference>
<protein>
    <submittedName>
        <fullName evidence="2">Uncharacterized protein</fullName>
    </submittedName>
</protein>
<sequence>MPELVLPAGSTRDYSPPGHPLPPPFNNSVSEIAIEVWTVPRDVAAEAADVRSQLPINQPYDGLPWCADDSNPKIQLNQWDWGTAEDMAMVAVTPNLLRNGAHGPGSEVHISRGPDTVGCH</sequence>
<dbReference type="Proteomes" id="UP000240424">
    <property type="component" value="Unassembled WGS sequence"/>
</dbReference>
<keyword evidence="3" id="KW-1185">Reference proteome</keyword>